<evidence type="ECO:0000259" key="7">
    <source>
        <dbReference type="Pfam" id="PF02770"/>
    </source>
</evidence>
<dbReference type="SUPFAM" id="SSF56645">
    <property type="entry name" value="Acyl-CoA dehydrogenase NM domain-like"/>
    <property type="match status" value="1"/>
</dbReference>
<comment type="cofactor">
    <cofactor evidence="1 5">
        <name>FAD</name>
        <dbReference type="ChEBI" id="CHEBI:57692"/>
    </cofactor>
</comment>
<keyword evidence="5" id="KW-0560">Oxidoreductase</keyword>
<dbReference type="InterPro" id="IPR037069">
    <property type="entry name" value="AcylCoA_DH/ox_N_sf"/>
</dbReference>
<evidence type="ECO:0000313" key="10">
    <source>
        <dbReference type="Proteomes" id="UP000645217"/>
    </source>
</evidence>
<dbReference type="GO" id="GO:0050660">
    <property type="term" value="F:flavin adenine dinucleotide binding"/>
    <property type="evidence" value="ECO:0007669"/>
    <property type="project" value="InterPro"/>
</dbReference>
<sequence>MDFLFTPEQDALAEKVRAYVADRLAPAAAESDREGRFAPGLFAELAAEGLFGLRIPAEYGGMGLDAVSTGIALEELARGDITACYPVLNAALVGGVLNQSGGEELKARWLPSIAHGDAIVAVCMTEPGHGTDAAALELAAEPDGDGWRLSGEKTSIMLGAYATHGLVFARTGEKAERSRGVTAFYTRLDDAHVTRTTLPSLGSRTGGRAHMVFDGLRVGPENVVGGTGLGFAQGMRGFDYSRALIALMAVSAANVTVEAALAHARDREAFGRPLTTNQALTFPLVEHATYLHAARLLAYEALWRNDAGLPHRVEASMSKWWAPKTAAEAAHQALITMGHYGWSEDGPVARRLRDLIGTQLADGTAAATKLVVAREFLGREHAP</sequence>
<proteinExistence type="inferred from homology"/>
<evidence type="ECO:0000256" key="3">
    <source>
        <dbReference type="ARBA" id="ARBA00022630"/>
    </source>
</evidence>
<evidence type="ECO:0000256" key="1">
    <source>
        <dbReference type="ARBA" id="ARBA00001974"/>
    </source>
</evidence>
<evidence type="ECO:0000256" key="4">
    <source>
        <dbReference type="ARBA" id="ARBA00022827"/>
    </source>
</evidence>
<gene>
    <name evidence="9" type="ORF">GCM10007964_55570</name>
</gene>
<dbReference type="Gene3D" id="1.20.140.10">
    <property type="entry name" value="Butyryl-CoA Dehydrogenase, subunit A, domain 3"/>
    <property type="match status" value="1"/>
</dbReference>
<dbReference type="Gene3D" id="1.10.540.10">
    <property type="entry name" value="Acyl-CoA dehydrogenase/oxidase, N-terminal domain"/>
    <property type="match status" value="1"/>
</dbReference>
<dbReference type="Proteomes" id="UP000645217">
    <property type="component" value="Unassembled WGS sequence"/>
</dbReference>
<keyword evidence="3 5" id="KW-0285">Flavoprotein</keyword>
<accession>A0A917RG22</accession>
<dbReference type="Pfam" id="PF02770">
    <property type="entry name" value="Acyl-CoA_dh_M"/>
    <property type="match status" value="1"/>
</dbReference>
<evidence type="ECO:0000256" key="5">
    <source>
        <dbReference type="RuleBase" id="RU362125"/>
    </source>
</evidence>
<dbReference type="Pfam" id="PF02771">
    <property type="entry name" value="Acyl-CoA_dh_N"/>
    <property type="match status" value="1"/>
</dbReference>
<dbReference type="InterPro" id="IPR013786">
    <property type="entry name" value="AcylCoA_DH/ox_N"/>
</dbReference>
<evidence type="ECO:0000259" key="8">
    <source>
        <dbReference type="Pfam" id="PF02771"/>
    </source>
</evidence>
<dbReference type="InterPro" id="IPR009100">
    <property type="entry name" value="AcylCoA_DH/oxidase_NM_dom_sf"/>
</dbReference>
<feature type="domain" description="Acyl-CoA dehydrogenase/oxidase C-terminal" evidence="6">
    <location>
        <begin position="230"/>
        <end position="375"/>
    </location>
</feature>
<feature type="domain" description="Acyl-CoA dehydrogenase/oxidase N-terminal" evidence="8">
    <location>
        <begin position="6"/>
        <end position="117"/>
    </location>
</feature>
<dbReference type="Gene3D" id="2.40.110.10">
    <property type="entry name" value="Butyryl-CoA Dehydrogenase, subunit A, domain 2"/>
    <property type="match status" value="1"/>
</dbReference>
<dbReference type="RefSeq" id="WP_189165989.1">
    <property type="nucleotide sequence ID" value="NZ_BMNT01000034.1"/>
</dbReference>
<dbReference type="PANTHER" id="PTHR43884">
    <property type="entry name" value="ACYL-COA DEHYDROGENASE"/>
    <property type="match status" value="1"/>
</dbReference>
<evidence type="ECO:0000313" key="9">
    <source>
        <dbReference type="EMBL" id="GGL06165.1"/>
    </source>
</evidence>
<protein>
    <submittedName>
        <fullName evidence="9">Acyl-CoA dehydrogenase</fullName>
    </submittedName>
</protein>
<dbReference type="AlphaFoldDB" id="A0A917RG22"/>
<keyword evidence="4 5" id="KW-0274">FAD</keyword>
<reference evidence="9" key="1">
    <citation type="journal article" date="2014" name="Int. J. Syst. Evol. Microbiol.">
        <title>Complete genome sequence of Corynebacterium casei LMG S-19264T (=DSM 44701T), isolated from a smear-ripened cheese.</title>
        <authorList>
            <consortium name="US DOE Joint Genome Institute (JGI-PGF)"/>
            <person name="Walter F."/>
            <person name="Albersmeier A."/>
            <person name="Kalinowski J."/>
            <person name="Ruckert C."/>
        </authorList>
    </citation>
    <scope>NUCLEOTIDE SEQUENCE</scope>
    <source>
        <strain evidence="9">JCM 13064</strain>
    </source>
</reference>
<dbReference type="PANTHER" id="PTHR43884:SF12">
    <property type="entry name" value="ISOVALERYL-COA DEHYDROGENASE, MITOCHONDRIAL-RELATED"/>
    <property type="match status" value="1"/>
</dbReference>
<dbReference type="PIRSF" id="PIRSF016578">
    <property type="entry name" value="HsaA"/>
    <property type="match status" value="1"/>
</dbReference>
<evidence type="ECO:0000256" key="2">
    <source>
        <dbReference type="ARBA" id="ARBA00009347"/>
    </source>
</evidence>
<evidence type="ECO:0000259" key="6">
    <source>
        <dbReference type="Pfam" id="PF00441"/>
    </source>
</evidence>
<comment type="caution">
    <text evidence="9">The sequence shown here is derived from an EMBL/GenBank/DDBJ whole genome shotgun (WGS) entry which is preliminary data.</text>
</comment>
<dbReference type="InterPro" id="IPR006091">
    <property type="entry name" value="Acyl-CoA_Oxase/DH_mid-dom"/>
</dbReference>
<dbReference type="GO" id="GO:0003995">
    <property type="term" value="F:acyl-CoA dehydrogenase activity"/>
    <property type="evidence" value="ECO:0007669"/>
    <property type="project" value="TreeGrafter"/>
</dbReference>
<dbReference type="Pfam" id="PF00441">
    <property type="entry name" value="Acyl-CoA_dh_1"/>
    <property type="match status" value="1"/>
</dbReference>
<dbReference type="SUPFAM" id="SSF47203">
    <property type="entry name" value="Acyl-CoA dehydrogenase C-terminal domain-like"/>
    <property type="match status" value="1"/>
</dbReference>
<feature type="domain" description="Acyl-CoA oxidase/dehydrogenase middle" evidence="7">
    <location>
        <begin position="121"/>
        <end position="214"/>
    </location>
</feature>
<dbReference type="InterPro" id="IPR036250">
    <property type="entry name" value="AcylCo_DH-like_C"/>
</dbReference>
<organism evidence="9 10">
    <name type="scientific">Sphaerisporangium melleum</name>
    <dbReference type="NCBI Taxonomy" id="321316"/>
    <lineage>
        <taxon>Bacteria</taxon>
        <taxon>Bacillati</taxon>
        <taxon>Actinomycetota</taxon>
        <taxon>Actinomycetes</taxon>
        <taxon>Streptosporangiales</taxon>
        <taxon>Streptosporangiaceae</taxon>
        <taxon>Sphaerisporangium</taxon>
    </lineage>
</organism>
<name>A0A917RG22_9ACTN</name>
<dbReference type="InterPro" id="IPR046373">
    <property type="entry name" value="Acyl-CoA_Oxase/DH_mid-dom_sf"/>
</dbReference>
<keyword evidence="10" id="KW-1185">Reference proteome</keyword>
<dbReference type="InterPro" id="IPR009075">
    <property type="entry name" value="AcylCo_DH/oxidase_C"/>
</dbReference>
<dbReference type="EMBL" id="BMNT01000034">
    <property type="protein sequence ID" value="GGL06165.1"/>
    <property type="molecule type" value="Genomic_DNA"/>
</dbReference>
<reference evidence="9" key="2">
    <citation type="submission" date="2020-09" db="EMBL/GenBank/DDBJ databases">
        <authorList>
            <person name="Sun Q."/>
            <person name="Ohkuma M."/>
        </authorList>
    </citation>
    <scope>NUCLEOTIDE SEQUENCE</scope>
    <source>
        <strain evidence="9">JCM 13064</strain>
    </source>
</reference>
<comment type="similarity">
    <text evidence="2 5">Belongs to the acyl-CoA dehydrogenase family.</text>
</comment>